<dbReference type="InterPro" id="IPR000683">
    <property type="entry name" value="Gfo/Idh/MocA-like_OxRdtase_N"/>
</dbReference>
<dbReference type="InterPro" id="IPR036291">
    <property type="entry name" value="NAD(P)-bd_dom_sf"/>
</dbReference>
<dbReference type="PANTHER" id="PTHR43708">
    <property type="entry name" value="CONSERVED EXPRESSED OXIDOREDUCTASE (EUROFUNG)"/>
    <property type="match status" value="1"/>
</dbReference>
<proteinExistence type="inferred from homology"/>
<feature type="domain" description="Gfo/Idh/MocA-like oxidoreductase N-terminal" evidence="3">
    <location>
        <begin position="28"/>
        <end position="143"/>
    </location>
</feature>
<dbReference type="Pfam" id="PF01408">
    <property type="entry name" value="GFO_IDH_MocA"/>
    <property type="match status" value="1"/>
</dbReference>
<dbReference type="PROSITE" id="PS01090">
    <property type="entry name" value="TATD_2"/>
    <property type="match status" value="1"/>
</dbReference>
<evidence type="ECO:0000256" key="1">
    <source>
        <dbReference type="ARBA" id="ARBA00010928"/>
    </source>
</evidence>
<dbReference type="AlphaFoldDB" id="A0A2T0WGT2"/>
<comment type="caution">
    <text evidence="5">The sequence shown here is derived from an EMBL/GenBank/DDBJ whole genome shotgun (WGS) entry which is preliminary data.</text>
</comment>
<keyword evidence="2" id="KW-0560">Oxidoreductase</keyword>
<evidence type="ECO:0000256" key="2">
    <source>
        <dbReference type="ARBA" id="ARBA00023002"/>
    </source>
</evidence>
<dbReference type="InterPro" id="IPR051317">
    <property type="entry name" value="Gfo/Idh/MocA_oxidoreduct"/>
</dbReference>
<protein>
    <submittedName>
        <fullName evidence="5">Scyllo-inositol 2-dehydrogenase (NADP+)</fullName>
    </submittedName>
</protein>
<evidence type="ECO:0000313" key="6">
    <source>
        <dbReference type="Proteomes" id="UP000238157"/>
    </source>
</evidence>
<organism evidence="5 6">
    <name type="scientific">Mongoliibacter ruber</name>
    <dbReference type="NCBI Taxonomy" id="1750599"/>
    <lineage>
        <taxon>Bacteria</taxon>
        <taxon>Pseudomonadati</taxon>
        <taxon>Bacteroidota</taxon>
        <taxon>Cytophagia</taxon>
        <taxon>Cytophagales</taxon>
        <taxon>Cyclobacteriaceae</taxon>
        <taxon>Mongoliibacter</taxon>
    </lineage>
</organism>
<comment type="similarity">
    <text evidence="1">Belongs to the Gfo/Idh/MocA family.</text>
</comment>
<dbReference type="NCBIfam" id="NF008607">
    <property type="entry name" value="PRK11579.1"/>
    <property type="match status" value="1"/>
</dbReference>
<dbReference type="InterPro" id="IPR018228">
    <property type="entry name" value="DNase_TatD-rel_CS"/>
</dbReference>
<name>A0A2T0WGT2_9BACT</name>
<reference evidence="5 6" key="1">
    <citation type="submission" date="2018-03" db="EMBL/GenBank/DDBJ databases">
        <title>Genomic Encyclopedia of Archaeal and Bacterial Type Strains, Phase II (KMG-II): from individual species to whole genera.</title>
        <authorList>
            <person name="Goeker M."/>
        </authorList>
    </citation>
    <scope>NUCLEOTIDE SEQUENCE [LARGE SCALE GENOMIC DNA]</scope>
    <source>
        <strain evidence="5 6">DSM 27929</strain>
    </source>
</reference>
<dbReference type="EMBL" id="PVTR01000010">
    <property type="protein sequence ID" value="PRY85918.1"/>
    <property type="molecule type" value="Genomic_DNA"/>
</dbReference>
<dbReference type="InterPro" id="IPR004104">
    <property type="entry name" value="Gfo/Idh/MocA-like_OxRdtase_C"/>
</dbReference>
<dbReference type="PANTHER" id="PTHR43708:SF5">
    <property type="entry name" value="CONSERVED EXPRESSED OXIDOREDUCTASE (EUROFUNG)-RELATED"/>
    <property type="match status" value="1"/>
</dbReference>
<dbReference type="Gene3D" id="3.40.50.720">
    <property type="entry name" value="NAD(P)-binding Rossmann-like Domain"/>
    <property type="match status" value="1"/>
</dbReference>
<dbReference type="GO" id="GO:0016491">
    <property type="term" value="F:oxidoreductase activity"/>
    <property type="evidence" value="ECO:0007669"/>
    <property type="project" value="UniProtKB-KW"/>
</dbReference>
<dbReference type="Pfam" id="PF02894">
    <property type="entry name" value="GFO_IDH_MocA_C"/>
    <property type="match status" value="1"/>
</dbReference>
<evidence type="ECO:0000313" key="5">
    <source>
        <dbReference type="EMBL" id="PRY85918.1"/>
    </source>
</evidence>
<dbReference type="SUPFAM" id="SSF51735">
    <property type="entry name" value="NAD(P)-binding Rossmann-fold domains"/>
    <property type="match status" value="1"/>
</dbReference>
<dbReference type="GO" id="GO:0000166">
    <property type="term" value="F:nucleotide binding"/>
    <property type="evidence" value="ECO:0007669"/>
    <property type="project" value="InterPro"/>
</dbReference>
<feature type="domain" description="Gfo/Idh/MocA-like oxidoreductase C-terminal" evidence="4">
    <location>
        <begin position="159"/>
        <end position="365"/>
    </location>
</feature>
<accession>A0A2T0WGT2</accession>
<gene>
    <name evidence="5" type="ORF">CLW00_11049</name>
</gene>
<dbReference type="Gene3D" id="3.30.360.10">
    <property type="entry name" value="Dihydrodipicolinate Reductase, domain 2"/>
    <property type="match status" value="1"/>
</dbReference>
<keyword evidence="6" id="KW-1185">Reference proteome</keyword>
<evidence type="ECO:0000259" key="4">
    <source>
        <dbReference type="Pfam" id="PF02894"/>
    </source>
</evidence>
<dbReference type="Proteomes" id="UP000238157">
    <property type="component" value="Unassembled WGS sequence"/>
</dbReference>
<sequence length="368" mass="41692">MLILKKLSMAMYMDQEDINIKFEKMGKIRTALVGYGSVGEKMHAPLITVCPDLELVAVVERRQEKSKEKYPEVSIFRSLEALLEADAADLIVIVTPNEFHFSQAKMALEAGKHVVVDKPVTIHSREAKELKQIAEEKGLVLSVFQNRRWDGDIRTIQKILAEGLLGRVVHFESHFDRFRPGLADNWREQDVPGNGITYDLGTHLIDQAVMLFGRPDWVYAEIFKQRTGAVADDFFDITLMFGSIKARLTASVLSKAPMPKFLVLGEKGSYIKYGLDVQEKAFKAGELPEGANWGLEDAQAWGELHLEHTSMTYETERGDYRIFYKNIADAISQKHTLRVPIDQAITVLEIIEAAFLSHQEGKRIPFKK</sequence>
<evidence type="ECO:0000259" key="3">
    <source>
        <dbReference type="Pfam" id="PF01408"/>
    </source>
</evidence>